<reference evidence="4" key="2">
    <citation type="submission" date="2025-08" db="UniProtKB">
        <authorList>
            <consortium name="Ensembl"/>
        </authorList>
    </citation>
    <scope>IDENTIFICATION</scope>
</reference>
<dbReference type="GO" id="GO:0006915">
    <property type="term" value="P:apoptotic process"/>
    <property type="evidence" value="ECO:0007669"/>
    <property type="project" value="UniProtKB-KW"/>
</dbReference>
<evidence type="ECO:0000256" key="1">
    <source>
        <dbReference type="ARBA" id="ARBA00022553"/>
    </source>
</evidence>
<dbReference type="GeneTree" id="ENSGT00940000154318"/>
<evidence type="ECO:0000313" key="5">
    <source>
        <dbReference type="Proteomes" id="UP000694580"/>
    </source>
</evidence>
<organism evidence="4 5">
    <name type="scientific">Denticeps clupeoides</name>
    <name type="common">denticle herring</name>
    <dbReference type="NCBI Taxonomy" id="299321"/>
    <lineage>
        <taxon>Eukaryota</taxon>
        <taxon>Metazoa</taxon>
        <taxon>Chordata</taxon>
        <taxon>Craniata</taxon>
        <taxon>Vertebrata</taxon>
        <taxon>Euteleostomi</taxon>
        <taxon>Actinopterygii</taxon>
        <taxon>Neopterygii</taxon>
        <taxon>Teleostei</taxon>
        <taxon>Clupei</taxon>
        <taxon>Clupeiformes</taxon>
        <taxon>Denticipitoidei</taxon>
        <taxon>Denticipitidae</taxon>
        <taxon>Denticeps</taxon>
    </lineage>
</organism>
<keyword evidence="5" id="KW-1185">Reference proteome</keyword>
<dbReference type="SUPFAM" id="SSF56854">
    <property type="entry name" value="Bcl-2 inhibitors of programmed cell death"/>
    <property type="match status" value="1"/>
</dbReference>
<keyword evidence="2" id="KW-0053">Apoptosis</keyword>
<dbReference type="InterPro" id="IPR036834">
    <property type="entry name" value="Bcl-2-like_sf"/>
</dbReference>
<protein>
    <submittedName>
        <fullName evidence="4">Uncharacterized protein</fullName>
    </submittedName>
</protein>
<dbReference type="PANTHER" id="PTHR14965">
    <property type="entry name" value="SI:CH73-248E21.1"/>
    <property type="match status" value="1"/>
</dbReference>
<evidence type="ECO:0000256" key="3">
    <source>
        <dbReference type="SAM" id="MobiDB-lite"/>
    </source>
</evidence>
<dbReference type="GO" id="GO:2001236">
    <property type="term" value="P:regulation of extrinsic apoptotic signaling pathway"/>
    <property type="evidence" value="ECO:0007669"/>
    <property type="project" value="TreeGrafter"/>
</dbReference>
<dbReference type="PANTHER" id="PTHR14965:SF2">
    <property type="entry name" value="BCL-2-LIKE PROTEIN 12"/>
    <property type="match status" value="1"/>
</dbReference>
<keyword evidence="1" id="KW-0597">Phosphoprotein</keyword>
<evidence type="ECO:0000313" key="4">
    <source>
        <dbReference type="Ensembl" id="ENSDCDP00010033390.1"/>
    </source>
</evidence>
<evidence type="ECO:0000256" key="2">
    <source>
        <dbReference type="ARBA" id="ARBA00022703"/>
    </source>
</evidence>
<reference evidence="4 5" key="1">
    <citation type="submission" date="2020-06" db="EMBL/GenBank/DDBJ databases">
        <authorList>
            <consortium name="Wellcome Sanger Institute Data Sharing"/>
        </authorList>
    </citation>
    <scope>NUCLEOTIDE SEQUENCE [LARGE SCALE GENOMIC DNA]</scope>
</reference>
<feature type="compositionally biased region" description="Basic residues" evidence="3">
    <location>
        <begin position="1"/>
        <end position="16"/>
    </location>
</feature>
<proteinExistence type="predicted"/>
<feature type="region of interest" description="Disordered" evidence="3">
    <location>
        <begin position="1"/>
        <end position="59"/>
    </location>
</feature>
<dbReference type="AlphaFoldDB" id="A0AAY4CJL3"/>
<feature type="compositionally biased region" description="Polar residues" evidence="3">
    <location>
        <begin position="17"/>
        <end position="31"/>
    </location>
</feature>
<dbReference type="Proteomes" id="UP000694580">
    <property type="component" value="Chromosome 7"/>
</dbReference>
<sequence>MSLVKRKKGSERRRRNCSNPSCPESSGRTSKSQVPSPVPRSPRRCRSKGNPGPWNRWRPPVSMAAAVPAELSVDHAELSTEELVQRLSQVLLVEAEAINEKIEGNEFLRSSLNRLSFGSFAKLVDACASQTEDPPLLPSASPTLRRMAATMEVSRRIITATAAPARMMGFAEDYVEEQFAPWVKNRGGWVSHFSFPRSRILLAPPFKLYNKFTTSIMHNIVTNHIHSHSSIRQFHNFPPHLKRQL</sequence>
<name>A0AAY4CJL3_9TELE</name>
<reference evidence="4" key="3">
    <citation type="submission" date="2025-09" db="UniProtKB">
        <authorList>
            <consortium name="Ensembl"/>
        </authorList>
    </citation>
    <scope>IDENTIFICATION</scope>
</reference>
<dbReference type="Ensembl" id="ENSDCDT00010041402.1">
    <property type="protein sequence ID" value="ENSDCDP00010033390.1"/>
    <property type="gene ID" value="ENSDCDG00010021318.1"/>
</dbReference>
<accession>A0AAY4CJL3</accession>